<dbReference type="GO" id="GO:0004560">
    <property type="term" value="F:alpha-L-fucosidase activity"/>
    <property type="evidence" value="ECO:0007669"/>
    <property type="project" value="UniProtKB-EC"/>
</dbReference>
<evidence type="ECO:0000256" key="9">
    <source>
        <dbReference type="ARBA" id="ARBA00023295"/>
    </source>
</evidence>
<evidence type="ECO:0000313" key="14">
    <source>
        <dbReference type="EMBL" id="CAF0807208.1"/>
    </source>
</evidence>
<dbReference type="GO" id="GO:0016139">
    <property type="term" value="P:glycoside catabolic process"/>
    <property type="evidence" value="ECO:0007669"/>
    <property type="project" value="TreeGrafter"/>
</dbReference>
<dbReference type="EC" id="3.2.1.51" evidence="5"/>
<protein>
    <recommendedName>
        <fullName evidence="5">alpha-L-fucosidase</fullName>
        <ecNumber evidence="5">3.2.1.51</ecNumber>
    </recommendedName>
</protein>
<feature type="site" description="May be important for catalysis" evidence="11">
    <location>
        <position position="279"/>
    </location>
</feature>
<dbReference type="InterPro" id="IPR016286">
    <property type="entry name" value="FUC_metazoa-typ"/>
</dbReference>
<dbReference type="InterPro" id="IPR013780">
    <property type="entry name" value="Glyco_hydro_b"/>
</dbReference>
<evidence type="ECO:0000256" key="6">
    <source>
        <dbReference type="ARBA" id="ARBA00022729"/>
    </source>
</evidence>
<dbReference type="Gene3D" id="3.20.20.80">
    <property type="entry name" value="Glycosidases"/>
    <property type="match status" value="1"/>
</dbReference>
<evidence type="ECO:0000313" key="15">
    <source>
        <dbReference type="Proteomes" id="UP000663879"/>
    </source>
</evidence>
<feature type="domain" description="Alpha-L-fucosidase C-terminal" evidence="13">
    <location>
        <begin position="361"/>
        <end position="441"/>
    </location>
</feature>
<dbReference type="GO" id="GO:0005764">
    <property type="term" value="C:lysosome"/>
    <property type="evidence" value="ECO:0007669"/>
    <property type="project" value="TreeGrafter"/>
</dbReference>
<dbReference type="FunFam" id="3.20.20.80:FF:000027">
    <property type="entry name" value="Alpha-L-fucosidase"/>
    <property type="match status" value="1"/>
</dbReference>
<dbReference type="PANTHER" id="PTHR10030">
    <property type="entry name" value="ALPHA-L-FUCOSIDASE"/>
    <property type="match status" value="1"/>
</dbReference>
<evidence type="ECO:0000259" key="13">
    <source>
        <dbReference type="Pfam" id="PF16757"/>
    </source>
</evidence>
<keyword evidence="6 10" id="KW-0732">Signal</keyword>
<dbReference type="PROSITE" id="PS00385">
    <property type="entry name" value="ALPHA_L_FUCOSIDASE"/>
    <property type="match status" value="1"/>
</dbReference>
<dbReference type="Pfam" id="PF01120">
    <property type="entry name" value="Alpha_L_fucos"/>
    <property type="match status" value="1"/>
</dbReference>
<dbReference type="InterPro" id="IPR031919">
    <property type="entry name" value="Fucosidase_C"/>
</dbReference>
<dbReference type="Pfam" id="PF16757">
    <property type="entry name" value="Fucosidase_C"/>
    <property type="match status" value="1"/>
</dbReference>
<evidence type="ECO:0000256" key="3">
    <source>
        <dbReference type="ARBA" id="ARBA00004071"/>
    </source>
</evidence>
<keyword evidence="15" id="KW-1185">Reference proteome</keyword>
<evidence type="ECO:0000256" key="2">
    <source>
        <dbReference type="ARBA" id="ARBA00000419"/>
    </source>
</evidence>
<keyword evidence="9 10" id="KW-0326">Glycosidase</keyword>
<feature type="chain" id="PRO_5033202452" description="alpha-L-fucosidase" evidence="10">
    <location>
        <begin position="18"/>
        <end position="456"/>
    </location>
</feature>
<dbReference type="Proteomes" id="UP000663879">
    <property type="component" value="Unassembled WGS sequence"/>
</dbReference>
<evidence type="ECO:0000256" key="7">
    <source>
        <dbReference type="ARBA" id="ARBA00022801"/>
    </source>
</evidence>
<evidence type="ECO:0000259" key="12">
    <source>
        <dbReference type="Pfam" id="PF01120"/>
    </source>
</evidence>
<dbReference type="PANTHER" id="PTHR10030:SF37">
    <property type="entry name" value="ALPHA-L-FUCOSIDASE-RELATED"/>
    <property type="match status" value="1"/>
</dbReference>
<gene>
    <name evidence="14" type="ORF">OXX778_LOCUS6782</name>
</gene>
<proteinExistence type="inferred from homology"/>
<dbReference type="SMART" id="SM00812">
    <property type="entry name" value="Alpha_L_fucos"/>
    <property type="match status" value="1"/>
</dbReference>
<evidence type="ECO:0000256" key="11">
    <source>
        <dbReference type="PIRSR" id="PIRSR001092-1"/>
    </source>
</evidence>
<comment type="similarity">
    <text evidence="4 10">Belongs to the glycosyl hydrolase 29 family.</text>
</comment>
<dbReference type="EMBL" id="CAJNOC010000824">
    <property type="protein sequence ID" value="CAF0807208.1"/>
    <property type="molecule type" value="Genomic_DNA"/>
</dbReference>
<keyword evidence="7 10" id="KW-0378">Hydrolase</keyword>
<name>A0A813T485_9BILA</name>
<accession>A0A813T485</accession>
<dbReference type="InterPro" id="IPR000933">
    <property type="entry name" value="Glyco_hydro_29"/>
</dbReference>
<dbReference type="OrthoDB" id="6039950at2759"/>
<organism evidence="14 15">
    <name type="scientific">Brachionus calyciflorus</name>
    <dbReference type="NCBI Taxonomy" id="104777"/>
    <lineage>
        <taxon>Eukaryota</taxon>
        <taxon>Metazoa</taxon>
        <taxon>Spiralia</taxon>
        <taxon>Gnathifera</taxon>
        <taxon>Rotifera</taxon>
        <taxon>Eurotatoria</taxon>
        <taxon>Monogononta</taxon>
        <taxon>Pseudotrocha</taxon>
        <taxon>Ploima</taxon>
        <taxon>Brachionidae</taxon>
        <taxon>Brachionus</taxon>
    </lineage>
</organism>
<feature type="signal peptide" evidence="10">
    <location>
        <begin position="1"/>
        <end position="17"/>
    </location>
</feature>
<evidence type="ECO:0000256" key="10">
    <source>
        <dbReference type="PIRNR" id="PIRNR001092"/>
    </source>
</evidence>
<dbReference type="InterPro" id="IPR018526">
    <property type="entry name" value="Glyco_hydro_29_CS"/>
</dbReference>
<dbReference type="PIRSF" id="PIRSF001092">
    <property type="entry name" value="Alpha-L-fucosidase"/>
    <property type="match status" value="1"/>
</dbReference>
<dbReference type="InterPro" id="IPR057739">
    <property type="entry name" value="Glyco_hydro_29_N"/>
</dbReference>
<comment type="caution">
    <text evidence="14">The sequence shown here is derived from an EMBL/GenBank/DDBJ whole genome shotgun (WGS) entry which is preliminary data.</text>
</comment>
<evidence type="ECO:0000256" key="1">
    <source>
        <dbReference type="ARBA" id="ARBA00000321"/>
    </source>
</evidence>
<dbReference type="GO" id="GO:0006004">
    <property type="term" value="P:fucose metabolic process"/>
    <property type="evidence" value="ECO:0007669"/>
    <property type="project" value="InterPro"/>
</dbReference>
<evidence type="ECO:0000256" key="5">
    <source>
        <dbReference type="ARBA" id="ARBA00012662"/>
    </source>
</evidence>
<dbReference type="PRINTS" id="PR00741">
    <property type="entry name" value="GLHYDRLASE29"/>
</dbReference>
<dbReference type="Gene3D" id="2.60.40.1180">
    <property type="entry name" value="Golgi alpha-mannosidase II"/>
    <property type="match status" value="1"/>
</dbReference>
<keyword evidence="8" id="KW-0325">Glycoprotein</keyword>
<evidence type="ECO:0000256" key="8">
    <source>
        <dbReference type="ARBA" id="ARBA00023180"/>
    </source>
</evidence>
<dbReference type="InterPro" id="IPR017853">
    <property type="entry name" value="GH"/>
</dbReference>
<feature type="domain" description="Glycoside hydrolase family 29 N-terminal" evidence="12">
    <location>
        <begin position="15"/>
        <end position="350"/>
    </location>
</feature>
<comment type="catalytic activity">
    <reaction evidence="1">
        <text>a neolactoside IV(2)-alpha-Fuc-nLc4Cer(d18:1(4E)) + H2O = a neolactoside nLc4Cer(d18:1(4E)) + L-fucose</text>
        <dbReference type="Rhea" id="RHEA:48224"/>
        <dbReference type="ChEBI" id="CHEBI:2181"/>
        <dbReference type="ChEBI" id="CHEBI:15377"/>
        <dbReference type="ChEBI" id="CHEBI:17006"/>
        <dbReference type="ChEBI" id="CHEBI:28691"/>
    </reaction>
    <physiologicalReaction direction="left-to-right" evidence="1">
        <dbReference type="Rhea" id="RHEA:48225"/>
    </physiologicalReaction>
</comment>
<comment type="function">
    <text evidence="3">Alpha-L-fucosidase is responsible for hydrolyzing the alpha-1,6-linked fucose joined to the reducing-end N-acetylglucosamine of the carbohydrate moieties of glycoproteins.</text>
</comment>
<dbReference type="SUPFAM" id="SSF51445">
    <property type="entry name" value="(Trans)glycosidases"/>
    <property type="match status" value="1"/>
</dbReference>
<dbReference type="AlphaFoldDB" id="A0A813T485"/>
<evidence type="ECO:0000256" key="4">
    <source>
        <dbReference type="ARBA" id="ARBA00007951"/>
    </source>
</evidence>
<comment type="catalytic activity">
    <reaction evidence="2">
        <text>a neolactoside IV(2)-alpha-Fuc-nLc4Cer(d18:0) + H2O = a neolactoside nLc4Cer(d18:0) + L-fucose</text>
        <dbReference type="Rhea" id="RHEA:49308"/>
        <dbReference type="ChEBI" id="CHEBI:2181"/>
        <dbReference type="ChEBI" id="CHEBI:15377"/>
        <dbReference type="ChEBI" id="CHEBI:91119"/>
        <dbReference type="ChEBI" id="CHEBI:91121"/>
    </reaction>
    <physiologicalReaction direction="left-to-right" evidence="2">
        <dbReference type="Rhea" id="RHEA:49309"/>
    </physiologicalReaction>
</comment>
<sequence>MDLGIGFLFLFFALANGQYLPNWDSLDKRELPRWYDENKIGIFIHWGVFSVPAFKSEWFWWYWQGSKEPDVVEYMTKNYPPNFQYAHFGPMFTAEFYDPDYWADLFQASGAKHIVLTTKHHEGYCLWPSKTSFNWNSAEVGSKRDLVGDLASSIRKRTNLRFGLYHSLFEWFNPIHLNDAKNNYTTQDFVRTKAMPELYELVENYAPEIIWSDGDSGPDYYWNSTEFLAWLYNESKVKDTVVTNDRWGSNGVACKHGGFYTCDDRYNPGKLQNHKWENCFTIDRYSWGFRRNAKLEDFMSIEEILKTIVETVSCGGNVLINVGPTKEGIIAPIYEEKLRQMGEWLNVNGDAIYGTQPWLFQNDTTNPNVWYTMKNESVYAILLKWSNDFVKVSAIAESKFSEVKLIGYDDKINWNPTADSIIIDTASIKPNNVLKWVYVFEFKNVITNNHAKKNFL</sequence>
<reference evidence="14" key="1">
    <citation type="submission" date="2021-02" db="EMBL/GenBank/DDBJ databases">
        <authorList>
            <person name="Nowell W R."/>
        </authorList>
    </citation>
    <scope>NUCLEOTIDE SEQUENCE</scope>
    <source>
        <strain evidence="14">Ploen Becks lab</strain>
    </source>
</reference>